<dbReference type="Proteomes" id="UP000284177">
    <property type="component" value="Unassembled WGS sequence"/>
</dbReference>
<name>A0A419T3A4_9FIRM</name>
<comment type="similarity">
    <text evidence="1 2">Belongs to the UPF0178 family.</text>
</comment>
<dbReference type="HAMAP" id="MF_00489">
    <property type="entry name" value="UPF0178"/>
    <property type="match status" value="1"/>
</dbReference>
<dbReference type="AlphaFoldDB" id="A0A419T3A4"/>
<dbReference type="PANTHER" id="PTHR35146">
    <property type="entry name" value="UPF0178 PROTEIN YAII"/>
    <property type="match status" value="1"/>
</dbReference>
<dbReference type="Pfam" id="PF02639">
    <property type="entry name" value="DUF188"/>
    <property type="match status" value="1"/>
</dbReference>
<dbReference type="OrthoDB" id="9798918at2"/>
<accession>A0A419T3A4</accession>
<evidence type="ECO:0000313" key="4">
    <source>
        <dbReference type="Proteomes" id="UP000284177"/>
    </source>
</evidence>
<sequence>MKILVDADGCPVKDITVKVAKEYGIPIIMVVNTSHIIEDGYSETVIVGKGKDSVDIALINKVEKNDIVITQDYGVATMALSKGAKALNQNGLVYNNENIDRLLFHRHLSAKVRRAGGKTQNTKKRKKEDDENFEKALRELVTNWT</sequence>
<evidence type="ECO:0000256" key="2">
    <source>
        <dbReference type="HAMAP-Rule" id="MF_00489"/>
    </source>
</evidence>
<evidence type="ECO:0000256" key="1">
    <source>
        <dbReference type="ARBA" id="ARBA00008522"/>
    </source>
</evidence>
<gene>
    <name evidence="3" type="ORF">BET03_11720</name>
</gene>
<reference evidence="3 4" key="1">
    <citation type="submission" date="2016-08" db="EMBL/GenBank/DDBJ databases">
        <title>Novel Firmicutes and Novel Genomes.</title>
        <authorList>
            <person name="Poppleton D.I."/>
            <person name="Gribaldo S."/>
        </authorList>
    </citation>
    <scope>NUCLEOTIDE SEQUENCE [LARGE SCALE GENOMIC DNA]</scope>
    <source>
        <strain evidence="3 4">CTT3</strain>
    </source>
</reference>
<evidence type="ECO:0000313" key="3">
    <source>
        <dbReference type="EMBL" id="RKD31942.1"/>
    </source>
</evidence>
<proteinExistence type="inferred from homology"/>
<dbReference type="NCBIfam" id="NF001095">
    <property type="entry name" value="PRK00124.1"/>
    <property type="match status" value="1"/>
</dbReference>
<dbReference type="PANTHER" id="PTHR35146:SF1">
    <property type="entry name" value="UPF0178 PROTEIN YAII"/>
    <property type="match status" value="1"/>
</dbReference>
<keyword evidence="4" id="KW-1185">Reference proteome</keyword>
<comment type="caution">
    <text evidence="3">The sequence shown here is derived from an EMBL/GenBank/DDBJ whole genome shotgun (WGS) entry which is preliminary data.</text>
</comment>
<dbReference type="EMBL" id="MCIB01000014">
    <property type="protein sequence ID" value="RKD31942.1"/>
    <property type="molecule type" value="Genomic_DNA"/>
</dbReference>
<dbReference type="InterPro" id="IPR003791">
    <property type="entry name" value="UPF0178"/>
</dbReference>
<protein>
    <recommendedName>
        <fullName evidence="2">UPF0178 protein BET03_11720</fullName>
    </recommendedName>
</protein>
<dbReference type="RefSeq" id="WP_120169023.1">
    <property type="nucleotide sequence ID" value="NZ_MCIB01000014.1"/>
</dbReference>
<organism evidence="3 4">
    <name type="scientific">Thermohalobacter berrensis</name>
    <dbReference type="NCBI Taxonomy" id="99594"/>
    <lineage>
        <taxon>Bacteria</taxon>
        <taxon>Bacillati</taxon>
        <taxon>Bacillota</taxon>
        <taxon>Tissierellia</taxon>
        <taxon>Tissierellales</taxon>
        <taxon>Thermohalobacteraceae</taxon>
        <taxon>Thermohalobacter</taxon>
    </lineage>
</organism>